<organism evidence="5">
    <name type="scientific">marine sediment metagenome</name>
    <dbReference type="NCBI Taxonomy" id="412755"/>
    <lineage>
        <taxon>unclassified sequences</taxon>
        <taxon>metagenomes</taxon>
        <taxon>ecological metagenomes</taxon>
    </lineage>
</organism>
<dbReference type="GO" id="GO:0005840">
    <property type="term" value="C:ribosome"/>
    <property type="evidence" value="ECO:0007669"/>
    <property type="project" value="UniProtKB-KW"/>
</dbReference>
<gene>
    <name evidence="5" type="ORF">S01H4_20604</name>
</gene>
<evidence type="ECO:0000313" key="5">
    <source>
        <dbReference type="EMBL" id="GAG65778.1"/>
    </source>
</evidence>
<dbReference type="AlphaFoldDB" id="X0ZZ88"/>
<dbReference type="GO" id="GO:0006412">
    <property type="term" value="P:translation"/>
    <property type="evidence" value="ECO:0007669"/>
    <property type="project" value="InterPro"/>
</dbReference>
<feature type="compositionally biased region" description="Basic residues" evidence="4">
    <location>
        <begin position="23"/>
        <end position="37"/>
    </location>
</feature>
<name>X0ZZ88_9ZZZZ</name>
<evidence type="ECO:0000256" key="2">
    <source>
        <dbReference type="ARBA" id="ARBA00022980"/>
    </source>
</evidence>
<evidence type="ECO:0000256" key="3">
    <source>
        <dbReference type="ARBA" id="ARBA00023274"/>
    </source>
</evidence>
<dbReference type="InterPro" id="IPR011332">
    <property type="entry name" value="Ribosomal_zn-bd"/>
</dbReference>
<dbReference type="SUPFAM" id="SSF57829">
    <property type="entry name" value="Zn-binding ribosomal proteins"/>
    <property type="match status" value="1"/>
</dbReference>
<proteinExistence type="inferred from homology"/>
<comment type="similarity">
    <text evidence="1">Belongs to the eukaryotic ribosomal protein eL42 family.</text>
</comment>
<dbReference type="EMBL" id="BART01009273">
    <property type="protein sequence ID" value="GAG65778.1"/>
    <property type="molecule type" value="Genomic_DNA"/>
</dbReference>
<dbReference type="InterPro" id="IPR053708">
    <property type="entry name" value="Ribosomal_LSU_eL42"/>
</dbReference>
<dbReference type="InterPro" id="IPR000552">
    <property type="entry name" value="Ribosomal_eL44"/>
</dbReference>
<feature type="non-terminal residue" evidence="5">
    <location>
        <position position="37"/>
    </location>
</feature>
<evidence type="ECO:0000256" key="1">
    <source>
        <dbReference type="ARBA" id="ARBA00009364"/>
    </source>
</evidence>
<comment type="caution">
    <text evidence="5">The sequence shown here is derived from an EMBL/GenBank/DDBJ whole genome shotgun (WGS) entry which is preliminary data.</text>
</comment>
<dbReference type="Pfam" id="PF00935">
    <property type="entry name" value="Ribosomal_L44"/>
    <property type="match status" value="1"/>
</dbReference>
<evidence type="ECO:0000256" key="4">
    <source>
        <dbReference type="SAM" id="MobiDB-lite"/>
    </source>
</evidence>
<keyword evidence="3" id="KW-0687">Ribonucleoprotein</keyword>
<protein>
    <submittedName>
        <fullName evidence="5">Uncharacterized protein</fullName>
    </submittedName>
</protein>
<accession>X0ZZ88</accession>
<dbReference type="Gene3D" id="3.10.450.80">
    <property type="match status" value="1"/>
</dbReference>
<reference evidence="5" key="1">
    <citation type="journal article" date="2014" name="Front. Microbiol.">
        <title>High frequency of phylogenetically diverse reductive dehalogenase-homologous genes in deep subseafloor sedimentary metagenomes.</title>
        <authorList>
            <person name="Kawai M."/>
            <person name="Futagami T."/>
            <person name="Toyoda A."/>
            <person name="Takaki Y."/>
            <person name="Nishi S."/>
            <person name="Hori S."/>
            <person name="Arai W."/>
            <person name="Tsubouchi T."/>
            <person name="Morono Y."/>
            <person name="Uchiyama I."/>
            <person name="Ito T."/>
            <person name="Fujiyama A."/>
            <person name="Inagaki F."/>
            <person name="Takami H."/>
        </authorList>
    </citation>
    <scope>NUCLEOTIDE SEQUENCE</scope>
    <source>
        <strain evidence="5">Expedition CK06-06</strain>
    </source>
</reference>
<feature type="compositionally biased region" description="Basic residues" evidence="4">
    <location>
        <begin position="1"/>
        <end position="15"/>
    </location>
</feature>
<feature type="region of interest" description="Disordered" evidence="4">
    <location>
        <begin position="1"/>
        <end position="37"/>
    </location>
</feature>
<sequence length="37" mass="4394">MLNQGRRRLERKKRGYGSFPKPIFHKNAKVNKKSLPI</sequence>
<dbReference type="GO" id="GO:1990904">
    <property type="term" value="C:ribonucleoprotein complex"/>
    <property type="evidence" value="ECO:0007669"/>
    <property type="project" value="UniProtKB-KW"/>
</dbReference>
<dbReference type="GO" id="GO:0003735">
    <property type="term" value="F:structural constituent of ribosome"/>
    <property type="evidence" value="ECO:0007669"/>
    <property type="project" value="InterPro"/>
</dbReference>
<keyword evidence="2" id="KW-0689">Ribosomal protein</keyword>